<accession>A0A419VWT8</accession>
<organism evidence="4 5">
    <name type="scientific">Mangrovibacterium diazotrophicum</name>
    <dbReference type="NCBI Taxonomy" id="1261403"/>
    <lineage>
        <taxon>Bacteria</taxon>
        <taxon>Pseudomonadati</taxon>
        <taxon>Bacteroidota</taxon>
        <taxon>Bacteroidia</taxon>
        <taxon>Marinilabiliales</taxon>
        <taxon>Prolixibacteraceae</taxon>
        <taxon>Mangrovibacterium</taxon>
    </lineage>
</organism>
<dbReference type="Gene3D" id="3.40.50.1110">
    <property type="entry name" value="SGNH hydrolase"/>
    <property type="match status" value="1"/>
</dbReference>
<dbReference type="Pfam" id="PF13472">
    <property type="entry name" value="Lipase_GDSL_2"/>
    <property type="match status" value="1"/>
</dbReference>
<dbReference type="PROSITE" id="PS51257">
    <property type="entry name" value="PROKAR_LIPOPROTEIN"/>
    <property type="match status" value="1"/>
</dbReference>
<comment type="similarity">
    <text evidence="1">Belongs to the 'GDSL' lipolytic enzyme family.</text>
</comment>
<comment type="caution">
    <text evidence="4">The sequence shown here is derived from an EMBL/GenBank/DDBJ whole genome shotgun (WGS) entry which is preliminary data.</text>
</comment>
<protein>
    <submittedName>
        <fullName evidence="4">Lysophospholipase L1-like esterase</fullName>
    </submittedName>
</protein>
<keyword evidence="2" id="KW-0378">Hydrolase</keyword>
<dbReference type="PANTHER" id="PTHR43695">
    <property type="entry name" value="PUTATIVE (AFU_ORTHOLOGUE AFUA_2G17250)-RELATED"/>
    <property type="match status" value="1"/>
</dbReference>
<dbReference type="CDD" id="cd01821">
    <property type="entry name" value="Rhamnogalacturan_acetylesterase_like"/>
    <property type="match status" value="1"/>
</dbReference>
<dbReference type="Proteomes" id="UP000283387">
    <property type="component" value="Unassembled WGS sequence"/>
</dbReference>
<dbReference type="EMBL" id="RAPN01000004">
    <property type="protein sequence ID" value="RKD86462.1"/>
    <property type="molecule type" value="Genomic_DNA"/>
</dbReference>
<evidence type="ECO:0000259" key="3">
    <source>
        <dbReference type="Pfam" id="PF13472"/>
    </source>
</evidence>
<reference evidence="4 5" key="1">
    <citation type="submission" date="2018-09" db="EMBL/GenBank/DDBJ databases">
        <title>Genomic Encyclopedia of Archaeal and Bacterial Type Strains, Phase II (KMG-II): from individual species to whole genera.</title>
        <authorList>
            <person name="Goeker M."/>
        </authorList>
    </citation>
    <scope>NUCLEOTIDE SEQUENCE [LARGE SCALE GENOMIC DNA]</scope>
    <source>
        <strain evidence="4 5">DSM 27148</strain>
    </source>
</reference>
<dbReference type="GO" id="GO:0016788">
    <property type="term" value="F:hydrolase activity, acting on ester bonds"/>
    <property type="evidence" value="ECO:0007669"/>
    <property type="project" value="UniProtKB-ARBA"/>
</dbReference>
<feature type="domain" description="SGNH hydrolase-type esterase" evidence="3">
    <location>
        <begin position="34"/>
        <end position="249"/>
    </location>
</feature>
<keyword evidence="5" id="KW-1185">Reference proteome</keyword>
<dbReference type="InterPro" id="IPR036514">
    <property type="entry name" value="SGNH_hydro_sf"/>
</dbReference>
<dbReference type="RefSeq" id="WP_120275257.1">
    <property type="nucleotide sequence ID" value="NZ_RAPN01000004.1"/>
</dbReference>
<evidence type="ECO:0000256" key="2">
    <source>
        <dbReference type="ARBA" id="ARBA00022801"/>
    </source>
</evidence>
<dbReference type="AlphaFoldDB" id="A0A419VWT8"/>
<evidence type="ECO:0000313" key="5">
    <source>
        <dbReference type="Proteomes" id="UP000283387"/>
    </source>
</evidence>
<dbReference type="InterPro" id="IPR013830">
    <property type="entry name" value="SGNH_hydro"/>
</dbReference>
<evidence type="ECO:0000256" key="1">
    <source>
        <dbReference type="ARBA" id="ARBA00008668"/>
    </source>
</evidence>
<gene>
    <name evidence="4" type="ORF">BC643_4155</name>
</gene>
<dbReference type="OrthoDB" id="9807041at2"/>
<sequence length="264" mass="29923">MNRKIIVFALALLAFGCQPKSQEDENKRPTKIFLIGDSTVADYSLEENYKQQKFPITGWGQVFQAIMTKDSLAKIKIIPADSVIVDDRAKGGRSTRTFLQEGRWRSVYDEMQPGDFVLMQFGHNDAAENKPERYVNIQGYKEFLRLFVGQTRQKGGIPVLITPVTRNYPWENDILLGTVHGDYPRAMKEVADELNVYLIDLTSTSAELFTQIGKEYVNDHFFMNLPAGVYEAYPDGQNDNTHFQPEGAKAVAGLVFEGLQKLKK</sequence>
<proteinExistence type="inferred from homology"/>
<name>A0A419VWT8_9BACT</name>
<dbReference type="InterPro" id="IPR037459">
    <property type="entry name" value="RhgT-like"/>
</dbReference>
<dbReference type="SUPFAM" id="SSF52266">
    <property type="entry name" value="SGNH hydrolase"/>
    <property type="match status" value="1"/>
</dbReference>
<dbReference type="PANTHER" id="PTHR43695:SF1">
    <property type="entry name" value="RHAMNOGALACTURONAN ACETYLESTERASE"/>
    <property type="match status" value="1"/>
</dbReference>
<evidence type="ECO:0000313" key="4">
    <source>
        <dbReference type="EMBL" id="RKD86462.1"/>
    </source>
</evidence>